<dbReference type="PANTHER" id="PTHR47505">
    <property type="entry name" value="DNA UTILIZATION PROTEIN YHGH"/>
    <property type="match status" value="1"/>
</dbReference>
<dbReference type="InterPro" id="IPR000836">
    <property type="entry name" value="PRTase_dom"/>
</dbReference>
<gene>
    <name evidence="3" type="ORF">C8D91_1525</name>
</gene>
<dbReference type="PANTHER" id="PTHR47505:SF1">
    <property type="entry name" value="DNA UTILIZATION PROTEIN YHGH"/>
    <property type="match status" value="1"/>
</dbReference>
<name>A0A4V3DI36_9GAMM</name>
<dbReference type="AlphaFoldDB" id="A0A4V3DI36"/>
<evidence type="ECO:0000259" key="2">
    <source>
        <dbReference type="Pfam" id="PF00156"/>
    </source>
</evidence>
<keyword evidence="4" id="KW-1185">Reference proteome</keyword>
<evidence type="ECO:0000313" key="4">
    <source>
        <dbReference type="Proteomes" id="UP000295724"/>
    </source>
</evidence>
<comment type="similarity">
    <text evidence="1">Belongs to the ComF/GntX family.</text>
</comment>
<evidence type="ECO:0000313" key="3">
    <source>
        <dbReference type="EMBL" id="TDR20551.1"/>
    </source>
</evidence>
<evidence type="ECO:0000256" key="1">
    <source>
        <dbReference type="ARBA" id="ARBA00008007"/>
    </source>
</evidence>
<dbReference type="Pfam" id="PF00156">
    <property type="entry name" value="Pribosyltran"/>
    <property type="match status" value="1"/>
</dbReference>
<sequence>MCHGCQSLIQAPTNPCQICAKPLNQPGGICGECRSDPPAFSQTICAAIYEPPVSTWVQQLKFGNRMDRARIMAEALLKPLQAIDNNIPIIPVPLHPKRLRHRGYNQAHEIAKIIAKRQNRPLLSDALIRTKNTAMQAELHEKQRANNVRAAFAVNQPIESDTVIVLDDVMTTGQTLRSVAKCLNQAGVDEVIVAVFARSGA</sequence>
<dbReference type="Proteomes" id="UP000295724">
    <property type="component" value="Unassembled WGS sequence"/>
</dbReference>
<dbReference type="CDD" id="cd06223">
    <property type="entry name" value="PRTases_typeI"/>
    <property type="match status" value="1"/>
</dbReference>
<accession>A0A4V3DI36</accession>
<reference evidence="3 4" key="1">
    <citation type="submission" date="2019-03" db="EMBL/GenBank/DDBJ databases">
        <title>Genomic Encyclopedia of Type Strains, Phase IV (KMG-IV): sequencing the most valuable type-strain genomes for metagenomic binning, comparative biology and taxonomic classification.</title>
        <authorList>
            <person name="Goeker M."/>
        </authorList>
    </citation>
    <scope>NUCLEOTIDE SEQUENCE [LARGE SCALE GENOMIC DNA]</scope>
    <source>
        <strain evidence="3 4">DSM 25488</strain>
    </source>
</reference>
<organism evidence="3 4">
    <name type="scientific">Marinicella litoralis</name>
    <dbReference type="NCBI Taxonomy" id="644220"/>
    <lineage>
        <taxon>Bacteria</taxon>
        <taxon>Pseudomonadati</taxon>
        <taxon>Pseudomonadota</taxon>
        <taxon>Gammaproteobacteria</taxon>
        <taxon>Lysobacterales</taxon>
        <taxon>Marinicellaceae</taxon>
        <taxon>Marinicella</taxon>
    </lineage>
</organism>
<feature type="domain" description="Phosphoribosyltransferase" evidence="2">
    <location>
        <begin position="158"/>
        <end position="199"/>
    </location>
</feature>
<comment type="caution">
    <text evidence="3">The sequence shown here is derived from an EMBL/GenBank/DDBJ whole genome shotgun (WGS) entry which is preliminary data.</text>
</comment>
<proteinExistence type="inferred from homology"/>
<dbReference type="InterPro" id="IPR051910">
    <property type="entry name" value="ComF/GntX_DNA_util-trans"/>
</dbReference>
<dbReference type="SUPFAM" id="SSF53271">
    <property type="entry name" value="PRTase-like"/>
    <property type="match status" value="1"/>
</dbReference>
<dbReference type="EMBL" id="SNZB01000003">
    <property type="protein sequence ID" value="TDR20551.1"/>
    <property type="molecule type" value="Genomic_DNA"/>
</dbReference>
<dbReference type="Gene3D" id="3.40.50.2020">
    <property type="match status" value="1"/>
</dbReference>
<dbReference type="InterPro" id="IPR029057">
    <property type="entry name" value="PRTase-like"/>
</dbReference>
<protein>
    <submittedName>
        <fullName evidence="3">ComF family protein</fullName>
    </submittedName>
</protein>